<dbReference type="Gene3D" id="3.30.420.40">
    <property type="match status" value="2"/>
</dbReference>
<dbReference type="RefSeq" id="WP_112992531.1">
    <property type="nucleotide sequence ID" value="NZ_PTLZ01000003.1"/>
</dbReference>
<dbReference type="GO" id="GO:0002949">
    <property type="term" value="P:tRNA threonylcarbamoyladenosine modification"/>
    <property type="evidence" value="ECO:0007669"/>
    <property type="project" value="InterPro"/>
</dbReference>
<dbReference type="Pfam" id="PF00814">
    <property type="entry name" value="TsaD"/>
    <property type="match status" value="1"/>
</dbReference>
<dbReference type="GO" id="GO:0005829">
    <property type="term" value="C:cytosol"/>
    <property type="evidence" value="ECO:0007669"/>
    <property type="project" value="TreeGrafter"/>
</dbReference>
<dbReference type="SUPFAM" id="SSF53067">
    <property type="entry name" value="Actin-like ATPase domain"/>
    <property type="match status" value="2"/>
</dbReference>
<evidence type="ECO:0000313" key="3">
    <source>
        <dbReference type="Proteomes" id="UP000294737"/>
    </source>
</evidence>
<dbReference type="OrthoDB" id="9809995at2"/>
<dbReference type="InterPro" id="IPR000905">
    <property type="entry name" value="Gcp-like_dom"/>
</dbReference>
<dbReference type="AlphaFoldDB" id="A0A4R6G1T9"/>
<evidence type="ECO:0000259" key="1">
    <source>
        <dbReference type="Pfam" id="PF00814"/>
    </source>
</evidence>
<keyword evidence="3" id="KW-1185">Reference proteome</keyword>
<accession>A0A4R6G1T9</accession>
<gene>
    <name evidence="2" type="ORF">EV677_2799</name>
</gene>
<dbReference type="EMBL" id="SNWF01000007">
    <property type="protein sequence ID" value="TDN88309.1"/>
    <property type="molecule type" value="Genomic_DNA"/>
</dbReference>
<proteinExistence type="predicted"/>
<dbReference type="Proteomes" id="UP000294737">
    <property type="component" value="Unassembled WGS sequence"/>
</dbReference>
<comment type="caution">
    <text evidence="2">The sequence shown here is derived from an EMBL/GenBank/DDBJ whole genome shotgun (WGS) entry which is preliminary data.</text>
</comment>
<dbReference type="PANTHER" id="PTHR11735:SF11">
    <property type="entry name" value="TRNA THREONYLCARBAMOYLADENOSINE BIOSYNTHESIS PROTEIN TSAB"/>
    <property type="match status" value="1"/>
</dbReference>
<dbReference type="InterPro" id="IPR043129">
    <property type="entry name" value="ATPase_NBD"/>
</dbReference>
<reference evidence="2 3" key="1">
    <citation type="submission" date="2019-03" db="EMBL/GenBank/DDBJ databases">
        <title>Genomic Encyclopedia of Type Strains, Phase IV (KMG-IV): sequencing the most valuable type-strain genomes for metagenomic binning, comparative biology and taxonomic classification.</title>
        <authorList>
            <person name="Goeker M."/>
        </authorList>
    </citation>
    <scope>NUCLEOTIDE SEQUENCE [LARGE SCALE GENOMIC DNA]</scope>
    <source>
        <strain evidence="2 3">DSM 18555</strain>
    </source>
</reference>
<name>A0A4R6G1T9_9BURK</name>
<dbReference type="NCBIfam" id="TIGR03725">
    <property type="entry name" value="T6A_YeaZ"/>
    <property type="match status" value="1"/>
</dbReference>
<sequence length="232" mass="24222">MSIILAIETSSELASAALLRDGVVTSAEAAGVVTHSQSILPMVQSLLGDAGIKLADCDAIAFGSGPGSFTGVRTACGIAQGLAYGSNLPVVPIVTLLALAQACHDKTGARDVLTVMDARMGEVYWAQYKFDQTWQIVVPPTLSAAVEVMPIGEVLACGNGLNAYSTEFSSRPFFSDERKAWVPHAAHIAHLGAIAFAQGLGVPAKSAEPLYLRNKIALTTNERLEKAAKALA</sequence>
<dbReference type="PANTHER" id="PTHR11735">
    <property type="entry name" value="TRNA N6-ADENOSINE THREONYLCARBAMOYLTRANSFERASE"/>
    <property type="match status" value="1"/>
</dbReference>
<evidence type="ECO:0000313" key="2">
    <source>
        <dbReference type="EMBL" id="TDN88309.1"/>
    </source>
</evidence>
<dbReference type="CDD" id="cd24032">
    <property type="entry name" value="ASKHA_NBD_TsaB"/>
    <property type="match status" value="1"/>
</dbReference>
<feature type="domain" description="Gcp-like" evidence="1">
    <location>
        <begin position="34"/>
        <end position="149"/>
    </location>
</feature>
<organism evidence="2 3">
    <name type="scientific">Herminiimonas fonticola</name>
    <dbReference type="NCBI Taxonomy" id="303380"/>
    <lineage>
        <taxon>Bacteria</taxon>
        <taxon>Pseudomonadati</taxon>
        <taxon>Pseudomonadota</taxon>
        <taxon>Betaproteobacteria</taxon>
        <taxon>Burkholderiales</taxon>
        <taxon>Oxalobacteraceae</taxon>
        <taxon>Herminiimonas</taxon>
    </lineage>
</organism>
<dbReference type="InterPro" id="IPR022496">
    <property type="entry name" value="T6A_TsaB"/>
</dbReference>
<protein>
    <submittedName>
        <fullName evidence="2">tRNA threonylcarbamoyladenosine biosynthesis protein TsaB</fullName>
    </submittedName>
</protein>